<evidence type="ECO:0000313" key="1">
    <source>
        <dbReference type="EMBL" id="CDW91557.1"/>
    </source>
</evidence>
<keyword evidence="2" id="KW-1185">Reference proteome</keyword>
<dbReference type="EMBL" id="CCKQ01019539">
    <property type="protein sequence ID" value="CDW91557.1"/>
    <property type="molecule type" value="Genomic_DNA"/>
</dbReference>
<gene>
    <name evidence="1" type="primary">Contig9297.g9935</name>
    <name evidence="1" type="ORF">STYLEM_20713</name>
</gene>
<reference evidence="1 2" key="1">
    <citation type="submission" date="2014-06" db="EMBL/GenBank/DDBJ databases">
        <authorList>
            <person name="Swart Estienne"/>
        </authorList>
    </citation>
    <scope>NUCLEOTIDE SEQUENCE [LARGE SCALE GENOMIC DNA]</scope>
    <source>
        <strain evidence="1 2">130c</strain>
    </source>
</reference>
<dbReference type="InParanoid" id="A0A078BEH8"/>
<name>A0A078BEH8_STYLE</name>
<organism evidence="1 2">
    <name type="scientific">Stylonychia lemnae</name>
    <name type="common">Ciliate</name>
    <dbReference type="NCBI Taxonomy" id="5949"/>
    <lineage>
        <taxon>Eukaryota</taxon>
        <taxon>Sar</taxon>
        <taxon>Alveolata</taxon>
        <taxon>Ciliophora</taxon>
        <taxon>Intramacronucleata</taxon>
        <taxon>Spirotrichea</taxon>
        <taxon>Stichotrichia</taxon>
        <taxon>Sporadotrichida</taxon>
        <taxon>Oxytrichidae</taxon>
        <taxon>Stylonychinae</taxon>
        <taxon>Stylonychia</taxon>
    </lineage>
</organism>
<evidence type="ECO:0000313" key="2">
    <source>
        <dbReference type="Proteomes" id="UP000039865"/>
    </source>
</evidence>
<sequence>MITYILSKNASLIFPDGILSFAIGSDRDGIHIVTMEKEYQSNFYTFTGVILNKERWQLTQFSLKAVQDNILNFLDLEEESIIFPLQDYDYENNPFALIKDKKSISYLNLKTFTKVFIVNSLNILPNRYSLCQYQDDTDEDVKRGSHIKLLDLQNKEDKNKNLYYCLVRDIKIVRPG</sequence>
<dbReference type="AlphaFoldDB" id="A0A078BEH8"/>
<dbReference type="Proteomes" id="UP000039865">
    <property type="component" value="Unassembled WGS sequence"/>
</dbReference>
<proteinExistence type="predicted"/>
<accession>A0A078BEH8</accession>
<protein>
    <submittedName>
        <fullName evidence="1">Uncharacterized protein</fullName>
    </submittedName>
</protein>